<evidence type="ECO:0000256" key="2">
    <source>
        <dbReference type="ARBA" id="ARBA00022598"/>
    </source>
</evidence>
<dbReference type="KEGG" id="sox:TM7x_02120"/>
<dbReference type="PROSITE" id="PS50862">
    <property type="entry name" value="AA_TRNA_LIGASE_II"/>
    <property type="match status" value="1"/>
</dbReference>
<dbReference type="HAMAP" id="MF_00127">
    <property type="entry name" value="His_tRNA_synth"/>
    <property type="match status" value="1"/>
</dbReference>
<dbReference type="InterPro" id="IPR004154">
    <property type="entry name" value="Anticodon-bd"/>
</dbReference>
<evidence type="ECO:0000256" key="3">
    <source>
        <dbReference type="ARBA" id="ARBA00022741"/>
    </source>
</evidence>
<dbReference type="SUPFAM" id="SSF52954">
    <property type="entry name" value="Class II aaRS ABD-related"/>
    <property type="match status" value="1"/>
</dbReference>
<dbReference type="GO" id="GO:0005737">
    <property type="term" value="C:cytoplasm"/>
    <property type="evidence" value="ECO:0007669"/>
    <property type="project" value="UniProtKB-SubCell"/>
</dbReference>
<comment type="subunit">
    <text evidence="8">Homodimer.</text>
</comment>
<dbReference type="GO" id="GO:0006427">
    <property type="term" value="P:histidyl-tRNA aminoacylation"/>
    <property type="evidence" value="ECO:0007669"/>
    <property type="project" value="UniProtKB-UniRule"/>
</dbReference>
<dbReference type="InterPro" id="IPR004516">
    <property type="entry name" value="HisRS/HisZ"/>
</dbReference>
<feature type="binding site" evidence="9">
    <location>
        <position position="271"/>
    </location>
    <ligand>
        <name>L-histidine</name>
        <dbReference type="ChEBI" id="CHEBI:57595"/>
    </ligand>
</feature>
<feature type="binding site" evidence="9">
    <location>
        <begin position="82"/>
        <end position="84"/>
    </location>
    <ligand>
        <name>L-histidine</name>
        <dbReference type="ChEBI" id="CHEBI:57595"/>
    </ligand>
</feature>
<protein>
    <recommendedName>
        <fullName evidence="8">Histidine--tRNA ligase</fullName>
        <ecNumber evidence="8">6.1.1.21</ecNumber>
    </recommendedName>
    <alternativeName>
        <fullName evidence="8">Histidyl-tRNA synthetase</fullName>
        <shortName evidence="8">HisRS</shortName>
    </alternativeName>
</protein>
<dbReference type="SUPFAM" id="SSF55681">
    <property type="entry name" value="Class II aaRS and biotin synthetases"/>
    <property type="match status" value="1"/>
</dbReference>
<feature type="binding site" evidence="9">
    <location>
        <position position="112"/>
    </location>
    <ligand>
        <name>L-histidine</name>
        <dbReference type="ChEBI" id="CHEBI:57595"/>
    </ligand>
</feature>
<dbReference type="InterPro" id="IPR045864">
    <property type="entry name" value="aa-tRNA-synth_II/BPL/LPL"/>
</dbReference>
<keyword evidence="2 8" id="KW-0436">Ligase</keyword>
<evidence type="ECO:0000256" key="4">
    <source>
        <dbReference type="ARBA" id="ARBA00022840"/>
    </source>
</evidence>
<reference evidence="11 12" key="1">
    <citation type="journal article" date="2015" name="Proc. Natl. Acad. Sci. U.S.A.">
        <title>Cultivation of a human-associated TM7 phylotype reveals a reduced genome and epibiotic parasitic lifestyle.</title>
        <authorList>
            <person name="He X."/>
            <person name="McLean J.S."/>
            <person name="Edlund A."/>
            <person name="Yooseph S."/>
            <person name="Hall A.P."/>
            <person name="Liu S.Y."/>
            <person name="Dorrestein P.C."/>
            <person name="Esquenazi E."/>
            <person name="Hunter R.C."/>
            <person name="Cheng G."/>
            <person name="Nelson K.E."/>
            <person name="Lux R."/>
            <person name="Shi W."/>
        </authorList>
    </citation>
    <scope>NUCLEOTIDE SEQUENCE [LARGE SCALE GENOMIC DNA]</scope>
    <source>
        <strain evidence="11 12">TM7x</strain>
    </source>
</reference>
<gene>
    <name evidence="8" type="primary">hisS</name>
    <name evidence="11" type="ORF">TM7x_02120</name>
</gene>
<dbReference type="PANTHER" id="PTHR43707">
    <property type="entry name" value="HISTIDYL-TRNA SYNTHETASE"/>
    <property type="match status" value="1"/>
</dbReference>
<dbReference type="Pfam" id="PF03129">
    <property type="entry name" value="HGTP_anticodon"/>
    <property type="match status" value="1"/>
</dbReference>
<name>A0A6S4GPX7_9BACT</name>
<evidence type="ECO:0000256" key="7">
    <source>
        <dbReference type="ARBA" id="ARBA00047639"/>
    </source>
</evidence>
<dbReference type="InterPro" id="IPR015807">
    <property type="entry name" value="His-tRNA-ligase"/>
</dbReference>
<keyword evidence="4 8" id="KW-0067">ATP-binding</keyword>
<dbReference type="RefSeq" id="WP_052198827.1">
    <property type="nucleotide sequence ID" value="NZ_CP007496.1"/>
</dbReference>
<comment type="catalytic activity">
    <reaction evidence="7 8">
        <text>tRNA(His) + L-histidine + ATP = L-histidyl-tRNA(His) + AMP + diphosphate + H(+)</text>
        <dbReference type="Rhea" id="RHEA:17313"/>
        <dbReference type="Rhea" id="RHEA-COMP:9665"/>
        <dbReference type="Rhea" id="RHEA-COMP:9689"/>
        <dbReference type="ChEBI" id="CHEBI:15378"/>
        <dbReference type="ChEBI" id="CHEBI:30616"/>
        <dbReference type="ChEBI" id="CHEBI:33019"/>
        <dbReference type="ChEBI" id="CHEBI:57595"/>
        <dbReference type="ChEBI" id="CHEBI:78442"/>
        <dbReference type="ChEBI" id="CHEBI:78527"/>
        <dbReference type="ChEBI" id="CHEBI:456215"/>
        <dbReference type="EC" id="6.1.1.21"/>
    </reaction>
</comment>
<dbReference type="InterPro" id="IPR006195">
    <property type="entry name" value="aa-tRNA-synth_II"/>
</dbReference>
<dbReference type="CDD" id="cd00859">
    <property type="entry name" value="HisRS_anticodon"/>
    <property type="match status" value="1"/>
</dbReference>
<dbReference type="PIRSF" id="PIRSF001549">
    <property type="entry name" value="His-tRNA_synth"/>
    <property type="match status" value="1"/>
</dbReference>
<dbReference type="PANTHER" id="PTHR43707:SF1">
    <property type="entry name" value="HISTIDINE--TRNA LIGASE, MITOCHONDRIAL-RELATED"/>
    <property type="match status" value="1"/>
</dbReference>
<evidence type="ECO:0000256" key="8">
    <source>
        <dbReference type="HAMAP-Rule" id="MF_00127"/>
    </source>
</evidence>
<dbReference type="Gene3D" id="3.30.930.10">
    <property type="entry name" value="Bira Bifunctional Protein, Domain 2"/>
    <property type="match status" value="1"/>
</dbReference>
<dbReference type="EC" id="6.1.1.21" evidence="8"/>
<keyword evidence="12" id="KW-1185">Reference proteome</keyword>
<comment type="similarity">
    <text evidence="1 8">Belongs to the class-II aminoacyl-tRNA synthetase family.</text>
</comment>
<sequence>MSSLSTQNYKGSRDYFPEEKRLQNYIFNVWHKTVESFGYEEYGAPLLEPLDIYLAKSGQELAGEQTYAFEDRGGRMVAIRPEMTPSISRMVAAKRQELAMPARLYSIANFMRYERPQRGREREFWQLNADLFGVDGAAADAEIIELSHASVMNFGAKQEMFTVRVNNRQLINRLMSQFLKLDIVGSTMMMKLLDRKNKIPAEEFKRQAIEIFGTQASEGLPKLAKMISMKSVDDLPSELANDDSVKQLREVMKLLCQKGIENAVFDVTLMRGLDYYTGMVFELFDNSPENNRALFGGGRYDGLVGLFGVEPISTVGVGMGATTMQQFLEVHDLLPKLKSKTDVYIIPVSKESLVGADDLARKLRNEGVRAELDITGRKIDKQIKAALKKQIPFAVFVGEEEIASGAYTVRNLVESDEQKVGAERIVTIVKDRRYDGDEDALFEL</sequence>
<dbReference type="Gene3D" id="3.40.50.800">
    <property type="entry name" value="Anticodon-binding domain"/>
    <property type="match status" value="1"/>
</dbReference>
<keyword evidence="3 8" id="KW-0547">Nucleotide-binding</keyword>
<evidence type="ECO:0000313" key="12">
    <source>
        <dbReference type="Proteomes" id="UP000030902"/>
    </source>
</evidence>
<feature type="binding site" evidence="9">
    <location>
        <position position="130"/>
    </location>
    <ligand>
        <name>L-histidine</name>
        <dbReference type="ChEBI" id="CHEBI:57595"/>
    </ligand>
</feature>
<evidence type="ECO:0000256" key="1">
    <source>
        <dbReference type="ARBA" id="ARBA00008226"/>
    </source>
</evidence>
<dbReference type="Pfam" id="PF13393">
    <property type="entry name" value="tRNA-synt_His"/>
    <property type="match status" value="1"/>
</dbReference>
<evidence type="ECO:0000313" key="11">
    <source>
        <dbReference type="EMBL" id="AJA06499.1"/>
    </source>
</evidence>
<dbReference type="InterPro" id="IPR036621">
    <property type="entry name" value="Anticodon-bd_dom_sf"/>
</dbReference>
<evidence type="ECO:0000256" key="6">
    <source>
        <dbReference type="ARBA" id="ARBA00023146"/>
    </source>
</evidence>
<dbReference type="AlphaFoldDB" id="A0A6S4GPX7"/>
<evidence type="ECO:0000256" key="5">
    <source>
        <dbReference type="ARBA" id="ARBA00022917"/>
    </source>
</evidence>
<dbReference type="InterPro" id="IPR041715">
    <property type="entry name" value="HisRS-like_core"/>
</dbReference>
<proteinExistence type="inferred from homology"/>
<dbReference type="EMBL" id="CP007496">
    <property type="protein sequence ID" value="AJA06499.1"/>
    <property type="molecule type" value="Genomic_DNA"/>
</dbReference>
<dbReference type="GO" id="GO:0004821">
    <property type="term" value="F:histidine-tRNA ligase activity"/>
    <property type="evidence" value="ECO:0007669"/>
    <property type="project" value="UniProtKB-UniRule"/>
</dbReference>
<feature type="binding site" evidence="9">
    <location>
        <begin position="275"/>
        <end position="276"/>
    </location>
    <ligand>
        <name>L-histidine</name>
        <dbReference type="ChEBI" id="CHEBI:57595"/>
    </ligand>
</feature>
<feature type="domain" description="Aminoacyl-transfer RNA synthetases class-II family profile" evidence="10">
    <location>
        <begin position="11"/>
        <end position="443"/>
    </location>
</feature>
<keyword evidence="8" id="KW-0963">Cytoplasm</keyword>
<evidence type="ECO:0000256" key="9">
    <source>
        <dbReference type="PIRSR" id="PIRSR001549-1"/>
    </source>
</evidence>
<accession>A0A6S4GPX7</accession>
<keyword evidence="6 8" id="KW-0030">Aminoacyl-tRNA synthetase</keyword>
<feature type="binding site" evidence="9">
    <location>
        <position position="126"/>
    </location>
    <ligand>
        <name>L-histidine</name>
        <dbReference type="ChEBI" id="CHEBI:57595"/>
    </ligand>
</feature>
<dbReference type="Proteomes" id="UP000030902">
    <property type="component" value="Chromosome"/>
</dbReference>
<dbReference type="InterPro" id="IPR033656">
    <property type="entry name" value="HisRS_anticodon"/>
</dbReference>
<dbReference type="CDD" id="cd00773">
    <property type="entry name" value="HisRS-like_core"/>
    <property type="match status" value="1"/>
</dbReference>
<dbReference type="NCBIfam" id="TIGR00442">
    <property type="entry name" value="hisS"/>
    <property type="match status" value="1"/>
</dbReference>
<comment type="subcellular location">
    <subcellularLocation>
        <location evidence="8">Cytoplasm</location>
    </subcellularLocation>
</comment>
<dbReference type="GO" id="GO:0005524">
    <property type="term" value="F:ATP binding"/>
    <property type="evidence" value="ECO:0007669"/>
    <property type="project" value="UniProtKB-UniRule"/>
</dbReference>
<keyword evidence="5 8" id="KW-0648">Protein biosynthesis</keyword>
<organism evidence="11 12">
    <name type="scientific">Candidatus Nanosynbacter lyticus</name>
    <dbReference type="NCBI Taxonomy" id="2093824"/>
    <lineage>
        <taxon>Bacteria</taxon>
        <taxon>Candidatus Saccharimonadota</taxon>
        <taxon>Candidatus Saccharimonadia</taxon>
        <taxon>Candidatus Nanosynbacterales</taxon>
        <taxon>Candidatus Nanosynbacteraceae</taxon>
        <taxon>Candidatus Nanosynbacter</taxon>
    </lineage>
</organism>
<evidence type="ECO:0000259" key="10">
    <source>
        <dbReference type="PROSITE" id="PS50862"/>
    </source>
</evidence>